<reference evidence="1 2" key="1">
    <citation type="submission" date="2017-09" db="EMBL/GenBank/DDBJ databases">
        <authorList>
            <person name="Ehlers B."/>
            <person name="Leendertz F.H."/>
        </authorList>
    </citation>
    <scope>NUCLEOTIDE SEQUENCE [LARGE SCALE GENOMIC DNA]</scope>
    <source>
        <strain evidence="1 2">CGMCC 4.6857</strain>
    </source>
</reference>
<sequence length="227" mass="24611">MDFRLRSAVDASVGWYEDLCTLHGVGSALADGLWSSLEPPPPLHSDAVAVEPEVTADQVLARLERRERCGVKDSFATMDLTADGFDLLFSATWFHREAGPRRRAAPTAWTAVTGVEQLAEWTSHHDTRDVLLPPLLRRAHFRILARYADGHIVAGAVARLGSGTVDVSNVYAVPGHHVDWQELADAVGAFFPGRPLVGYERGEALTAALDGGFTAVGELNVFTRGLQ</sequence>
<dbReference type="OrthoDB" id="153065at2"/>
<protein>
    <submittedName>
        <fullName evidence="1">Uncharacterized protein</fullName>
    </submittedName>
</protein>
<keyword evidence="2" id="KW-1185">Reference proteome</keyword>
<dbReference type="Proteomes" id="UP000219612">
    <property type="component" value="Unassembled WGS sequence"/>
</dbReference>
<dbReference type="RefSeq" id="WP_097320913.1">
    <property type="nucleotide sequence ID" value="NZ_OBDY01000006.1"/>
</dbReference>
<dbReference type="AlphaFoldDB" id="A0A285HYZ2"/>
<dbReference type="EMBL" id="OBDY01000006">
    <property type="protein sequence ID" value="SNY40853.1"/>
    <property type="molecule type" value="Genomic_DNA"/>
</dbReference>
<name>A0A285HYZ2_9ACTN</name>
<accession>A0A285HYZ2</accession>
<organism evidence="1 2">
    <name type="scientific">Paractinoplanes atraurantiacus</name>
    <dbReference type="NCBI Taxonomy" id="1036182"/>
    <lineage>
        <taxon>Bacteria</taxon>
        <taxon>Bacillati</taxon>
        <taxon>Actinomycetota</taxon>
        <taxon>Actinomycetes</taxon>
        <taxon>Micromonosporales</taxon>
        <taxon>Micromonosporaceae</taxon>
        <taxon>Paractinoplanes</taxon>
    </lineage>
</organism>
<evidence type="ECO:0000313" key="2">
    <source>
        <dbReference type="Proteomes" id="UP000219612"/>
    </source>
</evidence>
<evidence type="ECO:0000313" key="1">
    <source>
        <dbReference type="EMBL" id="SNY40853.1"/>
    </source>
</evidence>
<proteinExistence type="predicted"/>
<gene>
    <name evidence="1" type="ORF">SAMN05421748_10691</name>
</gene>